<feature type="signal peptide" evidence="1">
    <location>
        <begin position="1"/>
        <end position="23"/>
    </location>
</feature>
<keyword evidence="3" id="KW-1185">Reference proteome</keyword>
<dbReference type="OrthoDB" id="5560112at2"/>
<evidence type="ECO:0000313" key="2">
    <source>
        <dbReference type="EMBL" id="KDA03105.1"/>
    </source>
</evidence>
<dbReference type="eggNOG" id="ENOG5030J7Z">
    <property type="taxonomic scope" value="Bacteria"/>
</dbReference>
<proteinExistence type="predicted"/>
<dbReference type="RefSeq" id="WP_035537006.1">
    <property type="nucleotide sequence ID" value="NZ_ARYL01000008.1"/>
</dbReference>
<dbReference type="EMBL" id="ARYL01000008">
    <property type="protein sequence ID" value="KDA03105.1"/>
    <property type="molecule type" value="Genomic_DNA"/>
</dbReference>
<evidence type="ECO:0000256" key="1">
    <source>
        <dbReference type="SAM" id="SignalP"/>
    </source>
</evidence>
<evidence type="ECO:0008006" key="4">
    <source>
        <dbReference type="Google" id="ProtNLM"/>
    </source>
</evidence>
<dbReference type="STRING" id="1280953.HOC_06863"/>
<name>A0A059G944_9PROT</name>
<evidence type="ECO:0000313" key="3">
    <source>
        <dbReference type="Proteomes" id="UP000024942"/>
    </source>
</evidence>
<protein>
    <recommendedName>
        <fullName evidence="4">Lipoprotein</fullName>
    </recommendedName>
</protein>
<keyword evidence="1" id="KW-0732">Signal</keyword>
<feature type="chain" id="PRO_5001573392" description="Lipoprotein" evidence="1">
    <location>
        <begin position="24"/>
        <end position="339"/>
    </location>
</feature>
<reference evidence="2 3" key="1">
    <citation type="journal article" date="2014" name="Antonie Van Leeuwenhoek">
        <title>Hyphomonas beringensis sp. nov. and Hyphomonas chukchiensis sp. nov., isolated from surface seawater of the Bering Sea and Chukchi Sea.</title>
        <authorList>
            <person name="Li C."/>
            <person name="Lai Q."/>
            <person name="Li G."/>
            <person name="Dong C."/>
            <person name="Wang J."/>
            <person name="Liao Y."/>
            <person name="Shao Z."/>
        </authorList>
    </citation>
    <scope>NUCLEOTIDE SEQUENCE [LARGE SCALE GENOMIC DNA]</scope>
    <source>
        <strain evidence="2 3">SCH89</strain>
    </source>
</reference>
<organism evidence="2 3">
    <name type="scientific">Hyphomonas oceanitis SCH89</name>
    <dbReference type="NCBI Taxonomy" id="1280953"/>
    <lineage>
        <taxon>Bacteria</taxon>
        <taxon>Pseudomonadati</taxon>
        <taxon>Pseudomonadota</taxon>
        <taxon>Alphaproteobacteria</taxon>
        <taxon>Hyphomonadales</taxon>
        <taxon>Hyphomonadaceae</taxon>
        <taxon>Hyphomonas</taxon>
    </lineage>
</organism>
<dbReference type="PROSITE" id="PS51257">
    <property type="entry name" value="PROKAR_LIPOPROTEIN"/>
    <property type="match status" value="1"/>
</dbReference>
<comment type="caution">
    <text evidence="2">The sequence shown here is derived from an EMBL/GenBank/DDBJ whole genome shotgun (WGS) entry which is preliminary data.</text>
</comment>
<accession>A0A059G944</accession>
<dbReference type="PATRIC" id="fig|1280953.3.peg.1390"/>
<dbReference type="Proteomes" id="UP000024942">
    <property type="component" value="Unassembled WGS sequence"/>
</dbReference>
<gene>
    <name evidence="2" type="ORF">HOC_06863</name>
</gene>
<sequence length="339" mass="36393">MAKLHVLIAMTALLAACSKAPPAQDVSEAPVAWRPFTDDSPWNMPIAADAVADADSAEMIEALAEAGSLFINIDQWSVPVYYIDMSETPTQTVYDYYPGEYGRGFEMPREIPIPEDMATQKPSAGYIAIVDKKSALEWDLNQASKNDDGKWMTGFGVVSSLRGKGVYPAWNEAETPNEAASALPSGFPLVAGLIRVDEIESGRIPHALMIASPTIRSDVFVRPASTARLQRSGFTPSTTGLPLGARLQLDPAFNIEKSDLSPTGKIIARALQTYGAFVGDQAGANVLFAEAGPEQLAEWPGLLKADELAAVFSPEMMAKHFRVIDMGEALPAEPVPAQP</sequence>
<dbReference type="AlphaFoldDB" id="A0A059G944"/>